<evidence type="ECO:0000259" key="3">
    <source>
        <dbReference type="Pfam" id="PF25893"/>
    </source>
</evidence>
<dbReference type="Gene3D" id="1.10.287.470">
    <property type="entry name" value="Helix hairpin bin"/>
    <property type="match status" value="1"/>
</dbReference>
<dbReference type="Gene3D" id="2.40.50.100">
    <property type="match status" value="1"/>
</dbReference>
<name>A0ABZ0IIY4_9BACT</name>
<dbReference type="Pfam" id="PF25973">
    <property type="entry name" value="BSH_CzcB"/>
    <property type="match status" value="1"/>
</dbReference>
<dbReference type="NCBIfam" id="TIGR01730">
    <property type="entry name" value="RND_mfp"/>
    <property type="match status" value="1"/>
</dbReference>
<dbReference type="InterPro" id="IPR006143">
    <property type="entry name" value="RND_pump_MFP"/>
</dbReference>
<reference evidence="5 6" key="1">
    <citation type="journal article" date="2023" name="Microbiol. Resour. Announc.">
        <title>Complete Genome Sequence of Imperialibacter roseus strain P4T.</title>
        <authorList>
            <person name="Tizabi D.R."/>
            <person name="Bachvaroff T."/>
            <person name="Hill R.T."/>
        </authorList>
    </citation>
    <scope>NUCLEOTIDE SEQUENCE [LARGE SCALE GENOMIC DNA]</scope>
    <source>
        <strain evidence="5 6">P4T</strain>
    </source>
</reference>
<protein>
    <submittedName>
        <fullName evidence="5">Efflux RND transporter periplasmic adaptor subunit</fullName>
    </submittedName>
</protein>
<evidence type="ECO:0000256" key="1">
    <source>
        <dbReference type="ARBA" id="ARBA00009477"/>
    </source>
</evidence>
<feature type="coiled-coil region" evidence="2">
    <location>
        <begin position="167"/>
        <end position="194"/>
    </location>
</feature>
<dbReference type="InterPro" id="IPR058647">
    <property type="entry name" value="BSH_CzcB-like"/>
</dbReference>
<feature type="domain" description="CzcB-like barrel-sandwich hybrid" evidence="4">
    <location>
        <begin position="99"/>
        <end position="211"/>
    </location>
</feature>
<dbReference type="EMBL" id="CP136051">
    <property type="protein sequence ID" value="WOK04999.1"/>
    <property type="molecule type" value="Genomic_DNA"/>
</dbReference>
<dbReference type="PANTHER" id="PTHR30469:SF15">
    <property type="entry name" value="HLYD FAMILY OF SECRETION PROTEINS"/>
    <property type="match status" value="1"/>
</dbReference>
<dbReference type="Gene3D" id="2.40.420.20">
    <property type="match status" value="1"/>
</dbReference>
<organism evidence="5 6">
    <name type="scientific">Imperialibacter roseus</name>
    <dbReference type="NCBI Taxonomy" id="1324217"/>
    <lineage>
        <taxon>Bacteria</taxon>
        <taxon>Pseudomonadati</taxon>
        <taxon>Bacteroidota</taxon>
        <taxon>Cytophagia</taxon>
        <taxon>Cytophagales</taxon>
        <taxon>Flammeovirgaceae</taxon>
        <taxon>Imperialibacter</taxon>
    </lineage>
</organism>
<dbReference type="InterPro" id="IPR058648">
    <property type="entry name" value="HH_CzcB-like"/>
</dbReference>
<keyword evidence="6" id="KW-1185">Reference proteome</keyword>
<evidence type="ECO:0000259" key="4">
    <source>
        <dbReference type="Pfam" id="PF25973"/>
    </source>
</evidence>
<dbReference type="RefSeq" id="WP_317487794.1">
    <property type="nucleotide sequence ID" value="NZ_CP136051.1"/>
</dbReference>
<sequence>MKSLQLLALVAVLFAGVSCGEAPSDIEEKKSELSEYNNELRELKAKITTLEKEIAQMDPEFGKENTNAILVATMPVPTKDFFHMTEVRGWVASHKNVMMSAETMGKVQAIHVTEGQKVNKGQVLLTLDADIVRNNISEVQTSLELAKTLFERQSKLWEQKIGTEVQYLEAKNRKESLEDRLATLNSQLAQSVIRAPFSGRVDEIPATLGSIASPGMPLVRVLSEDDMYIKTDISEVFIGKFTAGDPVEVYFPVQDKTVTARVLSVGQVINSENRTFTVEVSLPKLDFTVRPNQVTVLQLIDYKSSKALVIPTKIILRDDKGTFVYTVADQDGSLVATKIHIETGLTFKSETEVIKGLQGTEKLIEKGYRDVAEGVSVTLAAASK</sequence>
<proteinExistence type="inferred from homology"/>
<keyword evidence="2" id="KW-0175">Coiled coil</keyword>
<dbReference type="Proteomes" id="UP001302349">
    <property type="component" value="Chromosome"/>
</dbReference>
<dbReference type="SUPFAM" id="SSF111369">
    <property type="entry name" value="HlyD-like secretion proteins"/>
    <property type="match status" value="1"/>
</dbReference>
<dbReference type="PANTHER" id="PTHR30469">
    <property type="entry name" value="MULTIDRUG RESISTANCE PROTEIN MDTA"/>
    <property type="match status" value="1"/>
</dbReference>
<gene>
    <name evidence="5" type="ORF">RT717_18110</name>
</gene>
<accession>A0ABZ0IIY4</accession>
<comment type="similarity">
    <text evidence="1">Belongs to the membrane fusion protein (MFP) (TC 8.A.1) family.</text>
</comment>
<evidence type="ECO:0000256" key="2">
    <source>
        <dbReference type="SAM" id="Coils"/>
    </source>
</evidence>
<evidence type="ECO:0000313" key="5">
    <source>
        <dbReference type="EMBL" id="WOK04999.1"/>
    </source>
</evidence>
<dbReference type="PROSITE" id="PS51257">
    <property type="entry name" value="PROKAR_LIPOPROTEIN"/>
    <property type="match status" value="1"/>
</dbReference>
<dbReference type="Gene3D" id="2.40.30.170">
    <property type="match status" value="1"/>
</dbReference>
<feature type="domain" description="CzcB-like alpha-helical hairpin" evidence="3">
    <location>
        <begin position="136"/>
        <end position="189"/>
    </location>
</feature>
<dbReference type="Pfam" id="PF25893">
    <property type="entry name" value="HH_CzcB"/>
    <property type="match status" value="1"/>
</dbReference>
<evidence type="ECO:0000313" key="6">
    <source>
        <dbReference type="Proteomes" id="UP001302349"/>
    </source>
</evidence>
<feature type="coiled-coil region" evidence="2">
    <location>
        <begin position="26"/>
        <end position="60"/>
    </location>
</feature>